<name>A0ACC2FRP0_DALPE</name>
<keyword evidence="2" id="KW-1185">Reference proteome</keyword>
<reference evidence="1" key="1">
    <citation type="submission" date="2021-05" db="EMBL/GenBank/DDBJ databases">
        <authorList>
            <person name="Pan Q."/>
            <person name="Jouanno E."/>
            <person name="Zahm M."/>
            <person name="Klopp C."/>
            <person name="Cabau C."/>
            <person name="Louis A."/>
            <person name="Berthelot C."/>
            <person name="Parey E."/>
            <person name="Roest Crollius H."/>
            <person name="Montfort J."/>
            <person name="Robinson-Rechavi M."/>
            <person name="Bouchez O."/>
            <person name="Lampietro C."/>
            <person name="Lopez Roques C."/>
            <person name="Donnadieu C."/>
            <person name="Postlethwait J."/>
            <person name="Bobe J."/>
            <person name="Dillon D."/>
            <person name="Chandos A."/>
            <person name="von Hippel F."/>
            <person name="Guiguen Y."/>
        </authorList>
    </citation>
    <scope>NUCLEOTIDE SEQUENCE</scope>
    <source>
        <strain evidence="1">YG-Jan2019</strain>
    </source>
</reference>
<dbReference type="Proteomes" id="UP001157502">
    <property type="component" value="Chromosome 23"/>
</dbReference>
<comment type="caution">
    <text evidence="1">The sequence shown here is derived from an EMBL/GenBank/DDBJ whole genome shotgun (WGS) entry which is preliminary data.</text>
</comment>
<proteinExistence type="predicted"/>
<sequence>MSQRKDGETGSSSRDCQAAIVDARQDLTDETGKQLAKVAELEARLDEYENRQRRKNLRFVGFPEGVEGKDAVGFLENWLPEVLHIQNTLEIERTHRTMRRTQKASEQTPRPRAFVVKLLRYRDVMAVVEAA</sequence>
<accession>A0ACC2FRP0</accession>
<evidence type="ECO:0000313" key="1">
    <source>
        <dbReference type="EMBL" id="KAJ7993905.1"/>
    </source>
</evidence>
<gene>
    <name evidence="1" type="ORF">DPEC_G00259540</name>
</gene>
<evidence type="ECO:0000313" key="2">
    <source>
        <dbReference type="Proteomes" id="UP001157502"/>
    </source>
</evidence>
<protein>
    <submittedName>
        <fullName evidence="1">Uncharacterized protein</fullName>
    </submittedName>
</protein>
<dbReference type="EMBL" id="CM055750">
    <property type="protein sequence ID" value="KAJ7993905.1"/>
    <property type="molecule type" value="Genomic_DNA"/>
</dbReference>
<organism evidence="1 2">
    <name type="scientific">Dallia pectoralis</name>
    <name type="common">Alaska blackfish</name>
    <dbReference type="NCBI Taxonomy" id="75939"/>
    <lineage>
        <taxon>Eukaryota</taxon>
        <taxon>Metazoa</taxon>
        <taxon>Chordata</taxon>
        <taxon>Craniata</taxon>
        <taxon>Vertebrata</taxon>
        <taxon>Euteleostomi</taxon>
        <taxon>Actinopterygii</taxon>
        <taxon>Neopterygii</taxon>
        <taxon>Teleostei</taxon>
        <taxon>Protacanthopterygii</taxon>
        <taxon>Esociformes</taxon>
        <taxon>Umbridae</taxon>
        <taxon>Dallia</taxon>
    </lineage>
</organism>